<sequence>MEHFNNNQFNLLNYPCCNAVTKTKHFMYLLHIEFNRLNVLEHDCNTALDIFYALRQDIDTLHYNFLYMKLPDSQTEDHSMIFKNINEFSEFVTLLWQKGSQQLVKNVHSIQYASLIEKPLKIVTTVIIEHVEETKCILHQTLCHPECVTELNTMCSEIKNELIPCLHHADACLRQYVYLIKSIPFLKQLKDIITLFINRPLNYTVQSIYKELILEIPFTSNIINLKDCDDMKPFRYVIQLLNGQLLNLDPLDHRSEIKPVVSTNHLELNSIVISAVKWILQKNKLDSKSSGVQSYIEQIERSNRFDQCIIDYYESGPIKTFDSSTDPSCILHYKDSDQDQSLDHYENINSDQVNYEIGKQNHKSGLNKQPSYINNDLQPIKIPKLNFDLCLQP</sequence>
<dbReference type="AlphaFoldDB" id="A0A1B6CK77"/>
<gene>
    <name evidence="1" type="ORF">g.7114</name>
</gene>
<protein>
    <submittedName>
        <fullName evidence="1">Uncharacterized protein</fullName>
    </submittedName>
</protein>
<proteinExistence type="predicted"/>
<name>A0A1B6CK77_9HEMI</name>
<dbReference type="EMBL" id="GEDC01023394">
    <property type="protein sequence ID" value="JAS13904.1"/>
    <property type="molecule type" value="Transcribed_RNA"/>
</dbReference>
<evidence type="ECO:0000313" key="1">
    <source>
        <dbReference type="EMBL" id="JAS13904.1"/>
    </source>
</evidence>
<accession>A0A1B6CK77</accession>
<feature type="non-terminal residue" evidence="1">
    <location>
        <position position="393"/>
    </location>
</feature>
<reference evidence="1" key="1">
    <citation type="submission" date="2015-12" db="EMBL/GenBank/DDBJ databases">
        <title>De novo transcriptome assembly of four potential Pierce s Disease insect vectors from Arizona vineyards.</title>
        <authorList>
            <person name="Tassone E.E."/>
        </authorList>
    </citation>
    <scope>NUCLEOTIDE SEQUENCE</scope>
</reference>
<organism evidence="1">
    <name type="scientific">Clastoptera arizonana</name>
    <name type="common">Arizona spittle bug</name>
    <dbReference type="NCBI Taxonomy" id="38151"/>
    <lineage>
        <taxon>Eukaryota</taxon>
        <taxon>Metazoa</taxon>
        <taxon>Ecdysozoa</taxon>
        <taxon>Arthropoda</taxon>
        <taxon>Hexapoda</taxon>
        <taxon>Insecta</taxon>
        <taxon>Pterygota</taxon>
        <taxon>Neoptera</taxon>
        <taxon>Paraneoptera</taxon>
        <taxon>Hemiptera</taxon>
        <taxon>Auchenorrhyncha</taxon>
        <taxon>Cercopoidea</taxon>
        <taxon>Clastopteridae</taxon>
        <taxon>Clastoptera</taxon>
    </lineage>
</organism>